<comment type="catalytic activity">
    <reaction evidence="1">
        <text>ATP + protein L-histidine = ADP + protein N-phospho-L-histidine.</text>
        <dbReference type="EC" id="2.7.13.3"/>
    </reaction>
</comment>
<dbReference type="PANTHER" id="PTHR42878:SF15">
    <property type="entry name" value="BACTERIOPHYTOCHROME"/>
    <property type="match status" value="1"/>
</dbReference>
<evidence type="ECO:0000256" key="6">
    <source>
        <dbReference type="ARBA" id="ARBA00022692"/>
    </source>
</evidence>
<dbReference type="KEGG" id="rlc:K227x_51540"/>
<accession>A0A517NI33</accession>
<dbReference type="EMBL" id="CP036525">
    <property type="protein sequence ID" value="QDT06738.1"/>
    <property type="molecule type" value="Genomic_DNA"/>
</dbReference>
<sequence>MNARRIFSSPKAISLLLGLLGILLSWWLAGVEARRFQSESRSNVVQQLGTVRAAVESSLNKRIYLTLGLRAFVSTHPDLNDQEFANFASALMAEGNGIRSVTLIQDNQISDIYPLQGNELAIGLNLLEMPEQRNDFLRAIETKQPWLSPPIRLVQGGEAFANRAPVYVKSDDAAENERYWGMVSILINKQELLDDIVDGLPDSLQLAIRARSSQDQSILYFYGDKSIETTEPLTLDVNLPTGNWQVMGVPTDGWQQRSPASSVIAWFGTIASIGLAALTFLLMRSNTHLRTARHTAENAADELSRKNEDLEAFVRTASHDLRAPLRHIDAFCQILAEDAADRLNENDQDCLNKIQRSSGVMSRLLASLLAFARTGCEGLAMETFDLKQMVHDVVSRLPAQDVDRVQVGNLPSIRGDRTLLPQVIQNLVENGLKYNNSEDASIQINATTSANEVTITVADNGIGMAENVIDRIFKPGVRAVSSADYSGSGFGLAICERIIKAHHGKIWVESKVGDGSTFHVSLPTV</sequence>
<dbReference type="SMART" id="SM01079">
    <property type="entry name" value="CHASE"/>
    <property type="match status" value="1"/>
</dbReference>
<dbReference type="GO" id="GO:0000155">
    <property type="term" value="F:phosphorelay sensor kinase activity"/>
    <property type="evidence" value="ECO:0007669"/>
    <property type="project" value="InterPro"/>
</dbReference>
<dbReference type="CDD" id="cd00082">
    <property type="entry name" value="HisKA"/>
    <property type="match status" value="1"/>
</dbReference>
<evidence type="ECO:0000256" key="2">
    <source>
        <dbReference type="ARBA" id="ARBA00004370"/>
    </source>
</evidence>
<comment type="subcellular location">
    <subcellularLocation>
        <location evidence="2">Membrane</location>
    </subcellularLocation>
</comment>
<keyword evidence="5 14" id="KW-0808">Transferase</keyword>
<keyword evidence="15" id="KW-1185">Reference proteome</keyword>
<dbReference type="InterPro" id="IPR005467">
    <property type="entry name" value="His_kinase_dom"/>
</dbReference>
<dbReference type="InterPro" id="IPR004358">
    <property type="entry name" value="Sig_transdc_His_kin-like_C"/>
</dbReference>
<keyword evidence="9 11" id="KW-0472">Membrane</keyword>
<dbReference type="Pfam" id="PF00512">
    <property type="entry name" value="HisKA"/>
    <property type="match status" value="1"/>
</dbReference>
<dbReference type="PROSITE" id="PS50839">
    <property type="entry name" value="CHASE"/>
    <property type="match status" value="1"/>
</dbReference>
<dbReference type="Gene3D" id="3.30.565.10">
    <property type="entry name" value="Histidine kinase-like ATPase, C-terminal domain"/>
    <property type="match status" value="1"/>
</dbReference>
<feature type="transmembrane region" description="Helical" evidence="11">
    <location>
        <begin position="263"/>
        <end position="283"/>
    </location>
</feature>
<dbReference type="InterPro" id="IPR036890">
    <property type="entry name" value="HATPase_C_sf"/>
</dbReference>
<keyword evidence="4" id="KW-0597">Phosphoprotein</keyword>
<dbReference type="PANTHER" id="PTHR42878">
    <property type="entry name" value="TWO-COMPONENT HISTIDINE KINASE"/>
    <property type="match status" value="1"/>
</dbReference>
<dbReference type="PRINTS" id="PR00344">
    <property type="entry name" value="BCTRLSENSOR"/>
</dbReference>
<gene>
    <name evidence="14" type="primary">cph1_3</name>
    <name evidence="14" type="ORF">K227x_51540</name>
</gene>
<dbReference type="SMART" id="SM00387">
    <property type="entry name" value="HATPase_c"/>
    <property type="match status" value="1"/>
</dbReference>
<dbReference type="Pfam" id="PF03924">
    <property type="entry name" value="CHASE"/>
    <property type="match status" value="1"/>
</dbReference>
<evidence type="ECO:0000256" key="11">
    <source>
        <dbReference type="SAM" id="Phobius"/>
    </source>
</evidence>
<dbReference type="InterPro" id="IPR003661">
    <property type="entry name" value="HisK_dim/P_dom"/>
</dbReference>
<dbReference type="GO" id="GO:0030295">
    <property type="term" value="F:protein kinase activator activity"/>
    <property type="evidence" value="ECO:0007669"/>
    <property type="project" value="TreeGrafter"/>
</dbReference>
<dbReference type="EC" id="2.7.13.3" evidence="3"/>
<dbReference type="GO" id="GO:0016020">
    <property type="term" value="C:membrane"/>
    <property type="evidence" value="ECO:0007669"/>
    <property type="project" value="UniProtKB-SubCell"/>
</dbReference>
<dbReference type="InterPro" id="IPR006189">
    <property type="entry name" value="CHASE_dom"/>
</dbReference>
<keyword evidence="7" id="KW-0418">Kinase</keyword>
<dbReference type="PROSITE" id="PS50109">
    <property type="entry name" value="HIS_KIN"/>
    <property type="match status" value="1"/>
</dbReference>
<proteinExistence type="predicted"/>
<keyword evidence="8 11" id="KW-1133">Transmembrane helix</keyword>
<dbReference type="Pfam" id="PF02518">
    <property type="entry name" value="HATPase_c"/>
    <property type="match status" value="1"/>
</dbReference>
<evidence type="ECO:0000256" key="7">
    <source>
        <dbReference type="ARBA" id="ARBA00022777"/>
    </source>
</evidence>
<dbReference type="InterPro" id="IPR050351">
    <property type="entry name" value="BphY/WalK/GraS-like"/>
</dbReference>
<evidence type="ECO:0000256" key="4">
    <source>
        <dbReference type="ARBA" id="ARBA00022553"/>
    </source>
</evidence>
<dbReference type="InterPro" id="IPR003594">
    <property type="entry name" value="HATPase_dom"/>
</dbReference>
<organism evidence="14 15">
    <name type="scientific">Rubripirellula lacrimiformis</name>
    <dbReference type="NCBI Taxonomy" id="1930273"/>
    <lineage>
        <taxon>Bacteria</taxon>
        <taxon>Pseudomonadati</taxon>
        <taxon>Planctomycetota</taxon>
        <taxon>Planctomycetia</taxon>
        <taxon>Pirellulales</taxon>
        <taxon>Pirellulaceae</taxon>
        <taxon>Rubripirellula</taxon>
    </lineage>
</organism>
<dbReference type="SMART" id="SM00388">
    <property type="entry name" value="HisKA"/>
    <property type="match status" value="1"/>
</dbReference>
<dbReference type="FunFam" id="3.30.565.10:FF:000006">
    <property type="entry name" value="Sensor histidine kinase WalK"/>
    <property type="match status" value="1"/>
</dbReference>
<evidence type="ECO:0000256" key="3">
    <source>
        <dbReference type="ARBA" id="ARBA00012438"/>
    </source>
</evidence>
<name>A0A517NI33_9BACT</name>
<evidence type="ECO:0000256" key="10">
    <source>
        <dbReference type="SAM" id="Coils"/>
    </source>
</evidence>
<dbReference type="AlphaFoldDB" id="A0A517NI33"/>
<feature type="domain" description="CHASE" evidence="13">
    <location>
        <begin position="109"/>
        <end position="247"/>
    </location>
</feature>
<evidence type="ECO:0000256" key="9">
    <source>
        <dbReference type="ARBA" id="ARBA00023136"/>
    </source>
</evidence>
<dbReference type="Proteomes" id="UP000318538">
    <property type="component" value="Chromosome"/>
</dbReference>
<feature type="domain" description="Histidine kinase" evidence="12">
    <location>
        <begin position="316"/>
        <end position="525"/>
    </location>
</feature>
<dbReference type="GO" id="GO:0000156">
    <property type="term" value="F:phosphorelay response regulator activity"/>
    <property type="evidence" value="ECO:0007669"/>
    <property type="project" value="TreeGrafter"/>
</dbReference>
<evidence type="ECO:0000313" key="15">
    <source>
        <dbReference type="Proteomes" id="UP000318538"/>
    </source>
</evidence>
<dbReference type="InterPro" id="IPR042240">
    <property type="entry name" value="CHASE_sf"/>
</dbReference>
<dbReference type="InterPro" id="IPR036097">
    <property type="entry name" value="HisK_dim/P_sf"/>
</dbReference>
<dbReference type="SUPFAM" id="SSF55874">
    <property type="entry name" value="ATPase domain of HSP90 chaperone/DNA topoisomerase II/histidine kinase"/>
    <property type="match status" value="1"/>
</dbReference>
<dbReference type="Gene3D" id="3.30.450.350">
    <property type="entry name" value="CHASE domain"/>
    <property type="match status" value="1"/>
</dbReference>
<reference evidence="14 15" key="1">
    <citation type="submission" date="2019-02" db="EMBL/GenBank/DDBJ databases">
        <title>Deep-cultivation of Planctomycetes and their phenomic and genomic characterization uncovers novel biology.</title>
        <authorList>
            <person name="Wiegand S."/>
            <person name="Jogler M."/>
            <person name="Boedeker C."/>
            <person name="Pinto D."/>
            <person name="Vollmers J."/>
            <person name="Rivas-Marin E."/>
            <person name="Kohn T."/>
            <person name="Peeters S.H."/>
            <person name="Heuer A."/>
            <person name="Rast P."/>
            <person name="Oberbeckmann S."/>
            <person name="Bunk B."/>
            <person name="Jeske O."/>
            <person name="Meyerdierks A."/>
            <person name="Storesund J.E."/>
            <person name="Kallscheuer N."/>
            <person name="Luecker S."/>
            <person name="Lage O.M."/>
            <person name="Pohl T."/>
            <person name="Merkel B.J."/>
            <person name="Hornburger P."/>
            <person name="Mueller R.-W."/>
            <person name="Bruemmer F."/>
            <person name="Labrenz M."/>
            <person name="Spormann A.M."/>
            <person name="Op den Camp H."/>
            <person name="Overmann J."/>
            <person name="Amann R."/>
            <person name="Jetten M.S.M."/>
            <person name="Mascher T."/>
            <person name="Medema M.H."/>
            <person name="Devos D.P."/>
            <person name="Kaster A.-K."/>
            <person name="Ovreas L."/>
            <person name="Rohde M."/>
            <person name="Galperin M.Y."/>
            <person name="Jogler C."/>
        </authorList>
    </citation>
    <scope>NUCLEOTIDE SEQUENCE [LARGE SCALE GENOMIC DNA]</scope>
    <source>
        <strain evidence="14 15">K22_7</strain>
    </source>
</reference>
<protein>
    <recommendedName>
        <fullName evidence="3">histidine kinase</fullName>
        <ecNumber evidence="3">2.7.13.3</ecNumber>
    </recommendedName>
</protein>
<dbReference type="GO" id="GO:0007234">
    <property type="term" value="P:osmosensory signaling via phosphorelay pathway"/>
    <property type="evidence" value="ECO:0007669"/>
    <property type="project" value="TreeGrafter"/>
</dbReference>
<evidence type="ECO:0000256" key="5">
    <source>
        <dbReference type="ARBA" id="ARBA00022679"/>
    </source>
</evidence>
<evidence type="ECO:0000259" key="13">
    <source>
        <dbReference type="PROSITE" id="PS50839"/>
    </source>
</evidence>
<feature type="coiled-coil region" evidence="10">
    <location>
        <begin position="289"/>
        <end position="316"/>
    </location>
</feature>
<dbReference type="Gene3D" id="1.10.287.130">
    <property type="match status" value="1"/>
</dbReference>
<dbReference type="SUPFAM" id="SSF47384">
    <property type="entry name" value="Homodimeric domain of signal transducing histidine kinase"/>
    <property type="match status" value="1"/>
</dbReference>
<evidence type="ECO:0000256" key="1">
    <source>
        <dbReference type="ARBA" id="ARBA00000085"/>
    </source>
</evidence>
<keyword evidence="6 11" id="KW-0812">Transmembrane</keyword>
<evidence type="ECO:0000313" key="14">
    <source>
        <dbReference type="EMBL" id="QDT06738.1"/>
    </source>
</evidence>
<evidence type="ECO:0000256" key="8">
    <source>
        <dbReference type="ARBA" id="ARBA00022989"/>
    </source>
</evidence>
<evidence type="ECO:0000259" key="12">
    <source>
        <dbReference type="PROSITE" id="PS50109"/>
    </source>
</evidence>
<keyword evidence="10" id="KW-0175">Coiled coil</keyword>